<feature type="region of interest" description="Disordered" evidence="1">
    <location>
        <begin position="495"/>
        <end position="685"/>
    </location>
</feature>
<feature type="compositionally biased region" description="Low complexity" evidence="1">
    <location>
        <begin position="594"/>
        <end position="614"/>
    </location>
</feature>
<feature type="region of interest" description="Disordered" evidence="1">
    <location>
        <begin position="145"/>
        <end position="444"/>
    </location>
</feature>
<keyword evidence="3" id="KW-1185">Reference proteome</keyword>
<evidence type="ECO:0000256" key="1">
    <source>
        <dbReference type="SAM" id="MobiDB-lite"/>
    </source>
</evidence>
<name>A0A8H5CBX7_9AGAR</name>
<feature type="compositionally biased region" description="Basic residues" evidence="1">
    <location>
        <begin position="274"/>
        <end position="284"/>
    </location>
</feature>
<feature type="compositionally biased region" description="Polar residues" evidence="1">
    <location>
        <begin position="62"/>
        <end position="88"/>
    </location>
</feature>
<evidence type="ECO:0000313" key="2">
    <source>
        <dbReference type="EMBL" id="KAF5337928.1"/>
    </source>
</evidence>
<feature type="compositionally biased region" description="Acidic residues" evidence="1">
    <location>
        <begin position="33"/>
        <end position="42"/>
    </location>
</feature>
<evidence type="ECO:0000313" key="3">
    <source>
        <dbReference type="Proteomes" id="UP000559256"/>
    </source>
</evidence>
<dbReference type="AlphaFoldDB" id="A0A8H5CBX7"/>
<feature type="compositionally biased region" description="Basic and acidic residues" evidence="1">
    <location>
        <begin position="422"/>
        <end position="444"/>
    </location>
</feature>
<organism evidence="2 3">
    <name type="scientific">Tetrapyrgos nigripes</name>
    <dbReference type="NCBI Taxonomy" id="182062"/>
    <lineage>
        <taxon>Eukaryota</taxon>
        <taxon>Fungi</taxon>
        <taxon>Dikarya</taxon>
        <taxon>Basidiomycota</taxon>
        <taxon>Agaricomycotina</taxon>
        <taxon>Agaricomycetes</taxon>
        <taxon>Agaricomycetidae</taxon>
        <taxon>Agaricales</taxon>
        <taxon>Marasmiineae</taxon>
        <taxon>Marasmiaceae</taxon>
        <taxon>Tetrapyrgos</taxon>
    </lineage>
</organism>
<dbReference type="EMBL" id="JAACJM010000203">
    <property type="protein sequence ID" value="KAF5337928.1"/>
    <property type="molecule type" value="Genomic_DNA"/>
</dbReference>
<feature type="region of interest" description="Disordered" evidence="1">
    <location>
        <begin position="33"/>
        <end position="129"/>
    </location>
</feature>
<gene>
    <name evidence="2" type="ORF">D9758_013101</name>
</gene>
<dbReference type="OrthoDB" id="3271227at2759"/>
<feature type="compositionally biased region" description="Polar residues" evidence="1">
    <location>
        <begin position="628"/>
        <end position="637"/>
    </location>
</feature>
<feature type="compositionally biased region" description="Basic residues" evidence="1">
    <location>
        <begin position="204"/>
        <end position="214"/>
    </location>
</feature>
<feature type="compositionally biased region" description="Basic residues" evidence="1">
    <location>
        <begin position="561"/>
        <end position="571"/>
    </location>
</feature>
<feature type="compositionally biased region" description="Polar residues" evidence="1">
    <location>
        <begin position="217"/>
        <end position="231"/>
    </location>
</feature>
<sequence>MTRVCYCQASRFCGLLSSTTIMMQPEYKMDEVVADSEGEDDYLVPPSPQRAEQPVLPASPMPQDTSRISQFTENTSNRDQMSDFTSAAPSVASKARPRPRPNYKTAKPTDIDSSISIEHSGRDNSQDQILNGWNESMILSIADRAKMRSRDAKSGSSRSGSKDVSSDPPAPPNAQPRSKIHNVLDVIELTSGEEDELGMSPPRPKPKLKLKIRRPTSLPQPSLPIPTSSIAPSVLPPSDPPVSSCGIPPIVTLPESYTDSPLSSSPFPSPVQARPKKKKQKQKKPTNEDVDELEADSRSMINGQRVLSPAPPPFFADSSSAAPQHEVIDLSMLPPTALPPSAGDGANSVASTKQTKPKKPRKKKSDDDDDDIDYIERAGTGKEKKKSQGKEGKEKKKVKDKTLPQVSVVIHAPSTTGKSKAKTKDKDKDAQKKKSKESAKKKEEVFKSKEYIDDDGEDVDIQDMQAQLVVGAVPMDLFGDDITGTGYAADPRIAVGVDVSQQDVEVDTQPVTGKRKSPVSNGPGEATQADAGEPKKKKRNTGKGKEVARAGLEGTASTKKAPAKGKGKAKRVVTSEDEDEGADGDFDELNLDEPTSSKSKTPATSASGPSSAAPAHEEVVDDEMQEPEPTNSSGSGSRSKENLTPIDKQTSSVDKPPVAETPAKSGITSLTSRYSIAPRVKSTPMSELIRRVNSLPNSPFHSPAVSGSAKKSALVGTAYSPYLKASKSLLSKIAPLHPNRKDPPPPLPPPPPRKKTKKEIELEEQWEEELVESVGGMTEWLVFSDEQRKEMRRAKKDRELYGYEE</sequence>
<reference evidence="2 3" key="1">
    <citation type="journal article" date="2020" name="ISME J.">
        <title>Uncovering the hidden diversity of litter-decomposition mechanisms in mushroom-forming fungi.</title>
        <authorList>
            <person name="Floudas D."/>
            <person name="Bentzer J."/>
            <person name="Ahren D."/>
            <person name="Johansson T."/>
            <person name="Persson P."/>
            <person name="Tunlid A."/>
        </authorList>
    </citation>
    <scope>NUCLEOTIDE SEQUENCE [LARGE SCALE GENOMIC DNA]</scope>
    <source>
        <strain evidence="2 3">CBS 291.85</strain>
    </source>
</reference>
<comment type="caution">
    <text evidence="2">The sequence shown here is derived from an EMBL/GenBank/DDBJ whole genome shotgun (WGS) entry which is preliminary data.</text>
</comment>
<protein>
    <submittedName>
        <fullName evidence="2">Uncharacterized protein</fullName>
    </submittedName>
</protein>
<feature type="compositionally biased region" description="Basic and acidic residues" evidence="1">
    <location>
        <begin position="374"/>
        <end position="394"/>
    </location>
</feature>
<dbReference type="Proteomes" id="UP000559256">
    <property type="component" value="Unassembled WGS sequence"/>
</dbReference>
<feature type="compositionally biased region" description="Acidic residues" evidence="1">
    <location>
        <begin position="575"/>
        <end position="591"/>
    </location>
</feature>
<accession>A0A8H5CBX7</accession>
<proteinExistence type="predicted"/>
<feature type="region of interest" description="Disordered" evidence="1">
    <location>
        <begin position="733"/>
        <end position="760"/>
    </location>
</feature>